<accession>A0A068RM85</accession>
<evidence type="ECO:0000313" key="1">
    <source>
        <dbReference type="EMBL" id="CDH50752.1"/>
    </source>
</evidence>
<organism evidence="1 2">
    <name type="scientific">Lichtheimia corymbifera JMRC:FSU:9682</name>
    <dbReference type="NCBI Taxonomy" id="1263082"/>
    <lineage>
        <taxon>Eukaryota</taxon>
        <taxon>Fungi</taxon>
        <taxon>Fungi incertae sedis</taxon>
        <taxon>Mucoromycota</taxon>
        <taxon>Mucoromycotina</taxon>
        <taxon>Mucoromycetes</taxon>
        <taxon>Mucorales</taxon>
        <taxon>Lichtheimiaceae</taxon>
        <taxon>Lichtheimia</taxon>
    </lineage>
</organism>
<name>A0A068RM85_9FUNG</name>
<keyword evidence="2" id="KW-1185">Reference proteome</keyword>
<protein>
    <submittedName>
        <fullName evidence="1">Uncharacterized protein</fullName>
    </submittedName>
</protein>
<dbReference type="EMBL" id="CBTN010000007">
    <property type="protein sequence ID" value="CDH50752.1"/>
    <property type="molecule type" value="Genomic_DNA"/>
</dbReference>
<sequence length="136" mass="15183">MVSSLQSNHGRGFSVNIVFGSPICNAKIVSPLWKQAVYITHMLTFLTKMKQRTLRSKNNGHLGNGMDTTRLVISTRGSRENNIGSAYINWLSDFITNHSMAVKEGGTITATPISEQFYTSNIHAHIQVNHNEPHFI</sequence>
<reference evidence="1" key="1">
    <citation type="submission" date="2013-08" db="EMBL/GenBank/DDBJ databases">
        <title>Gene expansion shapes genome architecture in the human pathogen Lichtheimia corymbifera: an evolutionary genomics analysis in the ancient terrestrial Mucorales (Mucoromycotina).</title>
        <authorList>
            <person name="Schwartze V.U."/>
            <person name="Winter S."/>
            <person name="Shelest E."/>
            <person name="Marcet-Houben M."/>
            <person name="Horn F."/>
            <person name="Wehner S."/>
            <person name="Hoffmann K."/>
            <person name="Riege K."/>
            <person name="Sammeth M."/>
            <person name="Nowrousian M."/>
            <person name="Valiante V."/>
            <person name="Linde J."/>
            <person name="Jacobsen I.D."/>
            <person name="Marz M."/>
            <person name="Brakhage A.A."/>
            <person name="Gabaldon T."/>
            <person name="Bocker S."/>
            <person name="Voigt K."/>
        </authorList>
    </citation>
    <scope>NUCLEOTIDE SEQUENCE [LARGE SCALE GENOMIC DNA]</scope>
    <source>
        <strain evidence="1">FSU 9682</strain>
    </source>
</reference>
<dbReference type="VEuPathDB" id="FungiDB:LCOR_02451.1"/>
<proteinExistence type="predicted"/>
<evidence type="ECO:0000313" key="2">
    <source>
        <dbReference type="Proteomes" id="UP000027586"/>
    </source>
</evidence>
<comment type="caution">
    <text evidence="1">The sequence shown here is derived from an EMBL/GenBank/DDBJ whole genome shotgun (WGS) entry which is preliminary data.</text>
</comment>
<dbReference type="AlphaFoldDB" id="A0A068RM85"/>
<gene>
    <name evidence="1" type="ORF">LCOR_02451.1</name>
</gene>
<dbReference type="Proteomes" id="UP000027586">
    <property type="component" value="Unassembled WGS sequence"/>
</dbReference>